<name>A0A6A4SJQ8_SCOMX</name>
<evidence type="ECO:0000313" key="2">
    <source>
        <dbReference type="EMBL" id="KAF0030602.1"/>
    </source>
</evidence>
<sequence>MLDKVCVRYSVVQKMLLLHEGPQELRGHGHQLPLIGPYIFVPTSERERGVDEGEGINRFAYCPREHDLLNQTGEREKGESANASYGYRLDSHELTSDPSTDEVGHVHLEPDSKWPVIDVKDTVSRMSSQIPKCTFASLQISQFLNSHRTQLRFMYSCDPTSDPRMELVAVQEVEPDASRMIYGSVSGVAVGPRPTVTQSQGEALHGPIRGCPEL</sequence>
<proteinExistence type="predicted"/>
<feature type="region of interest" description="Disordered" evidence="1">
    <location>
        <begin position="192"/>
        <end position="214"/>
    </location>
</feature>
<gene>
    <name evidence="2" type="ORF">F2P81_017333</name>
</gene>
<comment type="caution">
    <text evidence="2">The sequence shown here is derived from an EMBL/GenBank/DDBJ whole genome shotgun (WGS) entry which is preliminary data.</text>
</comment>
<dbReference type="Proteomes" id="UP000438429">
    <property type="component" value="Unassembled WGS sequence"/>
</dbReference>
<protein>
    <submittedName>
        <fullName evidence="2">Uncharacterized protein</fullName>
    </submittedName>
</protein>
<organism evidence="2 3">
    <name type="scientific">Scophthalmus maximus</name>
    <name type="common">Turbot</name>
    <name type="synonym">Psetta maxima</name>
    <dbReference type="NCBI Taxonomy" id="52904"/>
    <lineage>
        <taxon>Eukaryota</taxon>
        <taxon>Metazoa</taxon>
        <taxon>Chordata</taxon>
        <taxon>Craniata</taxon>
        <taxon>Vertebrata</taxon>
        <taxon>Euteleostomi</taxon>
        <taxon>Actinopterygii</taxon>
        <taxon>Neopterygii</taxon>
        <taxon>Teleostei</taxon>
        <taxon>Neoteleostei</taxon>
        <taxon>Acanthomorphata</taxon>
        <taxon>Carangaria</taxon>
        <taxon>Pleuronectiformes</taxon>
        <taxon>Pleuronectoidei</taxon>
        <taxon>Scophthalmidae</taxon>
        <taxon>Scophthalmus</taxon>
    </lineage>
</organism>
<accession>A0A6A4SJQ8</accession>
<dbReference type="EMBL" id="VEVO01000015">
    <property type="protein sequence ID" value="KAF0030602.1"/>
    <property type="molecule type" value="Genomic_DNA"/>
</dbReference>
<evidence type="ECO:0000256" key="1">
    <source>
        <dbReference type="SAM" id="MobiDB-lite"/>
    </source>
</evidence>
<reference evidence="2 3" key="1">
    <citation type="submission" date="2019-06" db="EMBL/GenBank/DDBJ databases">
        <title>Draft genomes of female and male turbot (Scophthalmus maximus).</title>
        <authorList>
            <person name="Xu H."/>
            <person name="Xu X.-W."/>
            <person name="Shao C."/>
            <person name="Chen S."/>
        </authorList>
    </citation>
    <scope>NUCLEOTIDE SEQUENCE [LARGE SCALE GENOMIC DNA]</scope>
    <source>
        <strain evidence="2">Ysfricsl-2016a</strain>
        <tissue evidence="2">Blood</tissue>
    </source>
</reference>
<evidence type="ECO:0000313" key="3">
    <source>
        <dbReference type="Proteomes" id="UP000438429"/>
    </source>
</evidence>
<dbReference type="AlphaFoldDB" id="A0A6A4SJQ8"/>